<dbReference type="Gene3D" id="1.10.3300.10">
    <property type="entry name" value="Jann2411-like domain"/>
    <property type="match status" value="1"/>
</dbReference>
<dbReference type="InterPro" id="IPR021005">
    <property type="entry name" value="Znf_CGNR"/>
</dbReference>
<feature type="region of interest" description="Disordered" evidence="1">
    <location>
        <begin position="56"/>
        <end position="78"/>
    </location>
</feature>
<comment type="caution">
    <text evidence="3">The sequence shown here is derived from an EMBL/GenBank/DDBJ whole genome shotgun (WGS) entry which is preliminary data.</text>
</comment>
<evidence type="ECO:0000313" key="3">
    <source>
        <dbReference type="EMBL" id="PVE11100.1"/>
    </source>
</evidence>
<feature type="compositionally biased region" description="Basic and acidic residues" evidence="1">
    <location>
        <begin position="59"/>
        <end position="78"/>
    </location>
</feature>
<dbReference type="InterPro" id="IPR010852">
    <property type="entry name" value="ABATE"/>
</dbReference>
<dbReference type="RefSeq" id="WP_206300657.1">
    <property type="nucleotide sequence ID" value="NZ_AZSP01000151.1"/>
</dbReference>
<gene>
    <name evidence="3" type="ORF">Y717_17690</name>
</gene>
<organism evidence="3 4">
    <name type="scientific">Streptomyces scopuliridis RB72</name>
    <dbReference type="NCBI Taxonomy" id="1440053"/>
    <lineage>
        <taxon>Bacteria</taxon>
        <taxon>Bacillati</taxon>
        <taxon>Actinomycetota</taxon>
        <taxon>Actinomycetes</taxon>
        <taxon>Kitasatosporales</taxon>
        <taxon>Streptomycetaceae</taxon>
        <taxon>Streptomyces</taxon>
    </lineage>
</organism>
<evidence type="ECO:0000259" key="2">
    <source>
        <dbReference type="Pfam" id="PF11706"/>
    </source>
</evidence>
<reference evidence="3 4" key="1">
    <citation type="submission" date="2013-12" db="EMBL/GenBank/DDBJ databases">
        <title>Annotated genome of Streptomyces scopuliridis.</title>
        <authorList>
            <person name="Olson J.B."/>
        </authorList>
    </citation>
    <scope>NUCLEOTIDE SEQUENCE [LARGE SCALE GENOMIC DNA]</scope>
    <source>
        <strain evidence="3 4">RB72</strain>
    </source>
</reference>
<keyword evidence="4" id="KW-1185">Reference proteome</keyword>
<protein>
    <recommendedName>
        <fullName evidence="2">Zinc finger CGNR domain-containing protein</fullName>
    </recommendedName>
</protein>
<name>A0A2T7T7F5_9ACTN</name>
<dbReference type="SUPFAM" id="SSF160904">
    <property type="entry name" value="Jann2411-like"/>
    <property type="match status" value="1"/>
</dbReference>
<dbReference type="STRING" id="1440053.GCA_000718095_02985"/>
<accession>A0A2T7T7F5</accession>
<dbReference type="AlphaFoldDB" id="A0A2T7T7F5"/>
<dbReference type="PANTHER" id="PTHR35525">
    <property type="entry name" value="BLL6575 PROTEIN"/>
    <property type="match status" value="1"/>
</dbReference>
<evidence type="ECO:0000313" key="4">
    <source>
        <dbReference type="Proteomes" id="UP000245992"/>
    </source>
</evidence>
<dbReference type="EMBL" id="AZSP01000151">
    <property type="protein sequence ID" value="PVE11100.1"/>
    <property type="molecule type" value="Genomic_DNA"/>
</dbReference>
<dbReference type="Proteomes" id="UP000245992">
    <property type="component" value="Unassembled WGS sequence"/>
</dbReference>
<dbReference type="Pfam" id="PF11706">
    <property type="entry name" value="zf-CGNR"/>
    <property type="match status" value="1"/>
</dbReference>
<dbReference type="InterPro" id="IPR023286">
    <property type="entry name" value="ABATE_dom_sf"/>
</dbReference>
<evidence type="ECO:0000256" key="1">
    <source>
        <dbReference type="SAM" id="MobiDB-lite"/>
    </source>
</evidence>
<proteinExistence type="predicted"/>
<feature type="domain" description="Zinc finger CGNR" evidence="2">
    <location>
        <begin position="16"/>
        <end position="59"/>
    </location>
</feature>
<sequence length="78" mass="8610">MGTGLLGALRTLSHDRFRRCASPVCEGMFVDTSKAGRRRYCMPEVCGNRLNVASHRARRLESARRRPDSRGAGDTDSG</sequence>
<dbReference type="PANTHER" id="PTHR35525:SF3">
    <property type="entry name" value="BLL6575 PROTEIN"/>
    <property type="match status" value="1"/>
</dbReference>